<reference evidence="2" key="1">
    <citation type="journal article" date="2023" name="Nat. Plants">
        <title>Single-cell RNA sequencing provides a high-resolution roadmap for understanding the multicellular compartmentation of specialized metabolism.</title>
        <authorList>
            <person name="Sun S."/>
            <person name="Shen X."/>
            <person name="Li Y."/>
            <person name="Li Y."/>
            <person name="Wang S."/>
            <person name="Li R."/>
            <person name="Zhang H."/>
            <person name="Shen G."/>
            <person name="Guo B."/>
            <person name="Wei J."/>
            <person name="Xu J."/>
            <person name="St-Pierre B."/>
            <person name="Chen S."/>
            <person name="Sun C."/>
        </authorList>
    </citation>
    <scope>NUCLEOTIDE SEQUENCE [LARGE SCALE GENOMIC DNA]</scope>
</reference>
<dbReference type="Proteomes" id="UP001060085">
    <property type="component" value="Linkage Group LG06"/>
</dbReference>
<evidence type="ECO:0000313" key="2">
    <source>
        <dbReference type="Proteomes" id="UP001060085"/>
    </source>
</evidence>
<sequence>MAFFYHVVINIANIIVTHYERFLTIGSDTMKVSSGKNNSIFYYSFSCPTCDTKFSHRSIPVAKKDIDLFQFPGNLEFLEAEWFLWGGLGCGLDVALPELLDRGPPPIGAKKANLDPLVKKIVIEFTYQEVGHLRLVF</sequence>
<comment type="caution">
    <text evidence="1">The sequence shown here is derived from an EMBL/GenBank/DDBJ whole genome shotgun (WGS) entry which is preliminary data.</text>
</comment>
<name>A0ACC0AE55_CATRO</name>
<dbReference type="EMBL" id="CM044706">
    <property type="protein sequence ID" value="KAI5658717.1"/>
    <property type="molecule type" value="Genomic_DNA"/>
</dbReference>
<evidence type="ECO:0000313" key="1">
    <source>
        <dbReference type="EMBL" id="KAI5658717.1"/>
    </source>
</evidence>
<organism evidence="1 2">
    <name type="scientific">Catharanthus roseus</name>
    <name type="common">Madagascar periwinkle</name>
    <name type="synonym">Vinca rosea</name>
    <dbReference type="NCBI Taxonomy" id="4058"/>
    <lineage>
        <taxon>Eukaryota</taxon>
        <taxon>Viridiplantae</taxon>
        <taxon>Streptophyta</taxon>
        <taxon>Embryophyta</taxon>
        <taxon>Tracheophyta</taxon>
        <taxon>Spermatophyta</taxon>
        <taxon>Magnoliopsida</taxon>
        <taxon>eudicotyledons</taxon>
        <taxon>Gunneridae</taxon>
        <taxon>Pentapetalae</taxon>
        <taxon>asterids</taxon>
        <taxon>lamiids</taxon>
        <taxon>Gentianales</taxon>
        <taxon>Apocynaceae</taxon>
        <taxon>Rauvolfioideae</taxon>
        <taxon>Vinceae</taxon>
        <taxon>Catharanthinae</taxon>
        <taxon>Catharanthus</taxon>
    </lineage>
</organism>
<protein>
    <submittedName>
        <fullName evidence="1">Uncharacterized protein</fullName>
    </submittedName>
</protein>
<accession>A0ACC0AE55</accession>
<keyword evidence="2" id="KW-1185">Reference proteome</keyword>
<gene>
    <name evidence="1" type="ORF">M9H77_27510</name>
</gene>
<proteinExistence type="predicted"/>